<evidence type="ECO:0000256" key="1">
    <source>
        <dbReference type="SAM" id="Phobius"/>
    </source>
</evidence>
<feature type="transmembrane region" description="Helical" evidence="1">
    <location>
        <begin position="81"/>
        <end position="103"/>
    </location>
</feature>
<keyword evidence="1" id="KW-0812">Transmembrane</keyword>
<keyword evidence="1" id="KW-0472">Membrane</keyword>
<feature type="transmembrane region" description="Helical" evidence="1">
    <location>
        <begin position="110"/>
        <end position="132"/>
    </location>
</feature>
<reference evidence="2" key="1">
    <citation type="journal article" date="2013" name="Korean J. Parasitol.">
        <title>Complete Mitochondrial Genome of Haplorchis taichui and Comparative Analysis with Other Trematodes.</title>
        <authorList>
            <person name="Lee D."/>
            <person name="Choe S."/>
            <person name="Park H."/>
            <person name="Jeon H.K."/>
            <person name="Chai J.Y."/>
            <person name="Sohn W.M."/>
            <person name="Yong T.S."/>
            <person name="Min D.Y."/>
            <person name="Rim H.J."/>
            <person name="Eom K.S."/>
        </authorList>
    </citation>
    <scope>NUCLEOTIDE SEQUENCE</scope>
</reference>
<keyword evidence="2" id="KW-0496">Mitochondrion</keyword>
<feature type="transmembrane region" description="Helical" evidence="1">
    <location>
        <begin position="188"/>
        <end position="207"/>
    </location>
</feature>
<protein>
    <submittedName>
        <fullName evidence="2">NADH dehydrogenase subunit 2</fullName>
    </submittedName>
</protein>
<sequence>MRGLALSGFSVVSVFLFSLCLFLSDNLLLFWLFLELGALSLVPGFFIVGGSGALGGLFSYILVSAVSSSLIVSGLLYEDVFFLSCLGLIMKFGVFPFMGWVYVVVLASNWLVIWLLSTALKMGFFFFCFFISSGWDSLLVMMLCVFTFLVLSLLFWVFTPSWLVYWCHVLISSSASLILMALEVSVDLLLWLFVIYFVWSTCAIMLLRSLSLMSLGNSVVVFWVVFILVAFPFSVSIFYKLVVSLCMYSCGVLALLGWVVYNVSEQFFLVKYMVSEGIPRAEWSGAGVV</sequence>
<organism evidence="2">
    <name type="scientific">Haplorchis taichui</name>
    <dbReference type="NCBI Taxonomy" id="235153"/>
    <lineage>
        <taxon>Eukaryota</taxon>
        <taxon>Metazoa</taxon>
        <taxon>Spiralia</taxon>
        <taxon>Lophotrochozoa</taxon>
        <taxon>Platyhelminthes</taxon>
        <taxon>Trematoda</taxon>
        <taxon>Digenea</taxon>
        <taxon>Opisthorchiida</taxon>
        <taxon>Opisthorchiata</taxon>
        <taxon>Heterophyidae</taxon>
        <taxon>Haplorchis</taxon>
    </lineage>
</organism>
<feature type="transmembrane region" description="Helical" evidence="1">
    <location>
        <begin position="219"/>
        <end position="239"/>
    </location>
</feature>
<feature type="transmembrane region" description="Helical" evidence="1">
    <location>
        <begin position="30"/>
        <end position="50"/>
    </location>
</feature>
<gene>
    <name evidence="2" type="primary">nad2</name>
</gene>
<accession>U3MGU6</accession>
<geneLocation type="mitochondrion" evidence="2"/>
<feature type="transmembrane region" description="Helical" evidence="1">
    <location>
        <begin position="138"/>
        <end position="158"/>
    </location>
</feature>
<evidence type="ECO:0000313" key="2">
    <source>
        <dbReference type="EMBL" id="AGW07002.1"/>
    </source>
</evidence>
<dbReference type="EMBL" id="KF214770">
    <property type="protein sequence ID" value="AGW07002.1"/>
    <property type="molecule type" value="Genomic_DNA"/>
</dbReference>
<feature type="transmembrane region" description="Helical" evidence="1">
    <location>
        <begin position="57"/>
        <end position="75"/>
    </location>
</feature>
<name>U3MGU6_9TREM</name>
<feature type="transmembrane region" description="Helical" evidence="1">
    <location>
        <begin position="163"/>
        <end position="182"/>
    </location>
</feature>
<feature type="transmembrane region" description="Helical" evidence="1">
    <location>
        <begin position="245"/>
        <end position="263"/>
    </location>
</feature>
<dbReference type="AlphaFoldDB" id="U3MGU6"/>
<proteinExistence type="predicted"/>
<keyword evidence="1" id="KW-1133">Transmembrane helix</keyword>